<gene>
    <name evidence="2" type="ORF">DPM33_10440</name>
</gene>
<feature type="compositionally biased region" description="Basic and acidic residues" evidence="1">
    <location>
        <begin position="44"/>
        <end position="58"/>
    </location>
</feature>
<name>A0A330HQN4_9HYPH</name>
<keyword evidence="3" id="KW-1185">Reference proteome</keyword>
<accession>A0A330HQN4</accession>
<dbReference type="Proteomes" id="UP000251558">
    <property type="component" value="Unassembled WGS sequence"/>
</dbReference>
<dbReference type="EMBL" id="QMBP01000004">
    <property type="protein sequence ID" value="RAZ90725.1"/>
    <property type="molecule type" value="Genomic_DNA"/>
</dbReference>
<evidence type="ECO:0000256" key="1">
    <source>
        <dbReference type="SAM" id="MobiDB-lite"/>
    </source>
</evidence>
<organism evidence="2 3">
    <name type="scientific">Mesorhizobium hawassense</name>
    <dbReference type="NCBI Taxonomy" id="1209954"/>
    <lineage>
        <taxon>Bacteria</taxon>
        <taxon>Pseudomonadati</taxon>
        <taxon>Pseudomonadota</taxon>
        <taxon>Alphaproteobacteria</taxon>
        <taxon>Hyphomicrobiales</taxon>
        <taxon>Phyllobacteriaceae</taxon>
        <taxon>Mesorhizobium</taxon>
    </lineage>
</organism>
<evidence type="ECO:0000313" key="2">
    <source>
        <dbReference type="EMBL" id="RAZ90725.1"/>
    </source>
</evidence>
<protein>
    <submittedName>
        <fullName evidence="2">Uncharacterized protein</fullName>
    </submittedName>
</protein>
<reference evidence="2 3" key="2">
    <citation type="submission" date="2018-07" db="EMBL/GenBank/DDBJ databases">
        <title>Diversity of Mesorhizobium strains in Brazil.</title>
        <authorList>
            <person name="Helene L.C.F."/>
            <person name="Dall'Agnol R."/>
            <person name="Delamuta J.R.M."/>
            <person name="Hungria M."/>
        </authorList>
    </citation>
    <scope>NUCLEOTIDE SEQUENCE [LARGE SCALE GENOMIC DNA]</scope>
    <source>
        <strain evidence="2 3">AC99b</strain>
    </source>
</reference>
<evidence type="ECO:0000313" key="3">
    <source>
        <dbReference type="Proteomes" id="UP000251558"/>
    </source>
</evidence>
<feature type="region of interest" description="Disordered" evidence="1">
    <location>
        <begin position="36"/>
        <end position="64"/>
    </location>
</feature>
<reference evidence="3" key="1">
    <citation type="submission" date="2018-06" db="EMBL/GenBank/DDBJ databases">
        <authorList>
            <person name="Helene L.C."/>
            <person name="Dall'Agnol R."/>
            <person name="Delamuta J.R."/>
            <person name="Hungria M."/>
        </authorList>
    </citation>
    <scope>NUCLEOTIDE SEQUENCE [LARGE SCALE GENOMIC DNA]</scope>
    <source>
        <strain evidence="3">AC99b</strain>
    </source>
</reference>
<dbReference type="AlphaFoldDB" id="A0A330HQN4"/>
<comment type="caution">
    <text evidence="2">The sequence shown here is derived from an EMBL/GenBank/DDBJ whole genome shotgun (WGS) entry which is preliminary data.</text>
</comment>
<proteinExistence type="predicted"/>
<dbReference type="OrthoDB" id="8101398at2"/>
<sequence length="64" mass="7119">MCRAASGSSSARTRKERISPCWRRCARAIPGKVRSGFPSGIASKQRDSAVRRFRETVKRSSSAY</sequence>